<organism evidence="1 2">
    <name type="scientific">Pristionchus mayeri</name>
    <dbReference type="NCBI Taxonomy" id="1317129"/>
    <lineage>
        <taxon>Eukaryota</taxon>
        <taxon>Metazoa</taxon>
        <taxon>Ecdysozoa</taxon>
        <taxon>Nematoda</taxon>
        <taxon>Chromadorea</taxon>
        <taxon>Rhabditida</taxon>
        <taxon>Rhabditina</taxon>
        <taxon>Diplogasteromorpha</taxon>
        <taxon>Diplogasteroidea</taxon>
        <taxon>Neodiplogasteridae</taxon>
        <taxon>Pristionchus</taxon>
    </lineage>
</organism>
<dbReference type="Proteomes" id="UP001328107">
    <property type="component" value="Unassembled WGS sequence"/>
</dbReference>
<evidence type="ECO:0000313" key="1">
    <source>
        <dbReference type="EMBL" id="GMR61854.1"/>
    </source>
</evidence>
<accession>A0AAN5DHD7</accession>
<dbReference type="AlphaFoldDB" id="A0AAN5DHD7"/>
<keyword evidence="2" id="KW-1185">Reference proteome</keyword>
<reference evidence="2" key="1">
    <citation type="submission" date="2022-10" db="EMBL/GenBank/DDBJ databases">
        <title>Genome assembly of Pristionchus species.</title>
        <authorList>
            <person name="Yoshida K."/>
            <person name="Sommer R.J."/>
        </authorList>
    </citation>
    <scope>NUCLEOTIDE SEQUENCE [LARGE SCALE GENOMIC DNA]</scope>
    <source>
        <strain evidence="2">RS5460</strain>
    </source>
</reference>
<dbReference type="PANTHER" id="PTHR33435">
    <property type="entry name" value="PROTEIN CBG21870-RELATED"/>
    <property type="match status" value="1"/>
</dbReference>
<comment type="caution">
    <text evidence="1">The sequence shown here is derived from an EMBL/GenBank/DDBJ whole genome shotgun (WGS) entry which is preliminary data.</text>
</comment>
<dbReference type="PANTHER" id="PTHR33435:SF3">
    <property type="entry name" value="PROTEIN CBG21870"/>
    <property type="match status" value="1"/>
</dbReference>
<evidence type="ECO:0000313" key="2">
    <source>
        <dbReference type="Proteomes" id="UP001328107"/>
    </source>
</evidence>
<dbReference type="EMBL" id="BTRK01000006">
    <property type="protein sequence ID" value="GMR61854.1"/>
    <property type="molecule type" value="Genomic_DNA"/>
</dbReference>
<gene>
    <name evidence="1" type="ORF">PMAYCL1PPCAC_32049</name>
</gene>
<feature type="non-terminal residue" evidence="1">
    <location>
        <position position="330"/>
    </location>
</feature>
<proteinExistence type="predicted"/>
<sequence>MWSLLPVGEESSLHSRFLQQAVVRMDEEGKRRESLSQQELGELVYWEERLEGGISRNIEEPPFTYQWVLTADASAVALGWILEGKEQLRGARNLSEGERQCSSTMRELLGVELAVAAIAGRARGEKVLVKCDNQGAISILRKGRERRAMMEELERELERTGRKDLVETARRTMEKSVAPSTLKAYKMSDRARRQLAVACGLEEEASLSLCVFVLDAMAKGRSKSSVATAMSAFAVTSGEDPRNSRFGPLLSAAVKTAARTVPSTPHPKATREDTQAILEWGTRDGASIQDLRIAVLSLTSFGALLRGGEAVALKRRDMSVAEREDLSLLV</sequence>
<protein>
    <submittedName>
        <fullName evidence="1">Uncharacterized protein</fullName>
    </submittedName>
</protein>
<name>A0AAN5DHD7_9BILA</name>